<gene>
    <name evidence="2" type="ORF">C812_04145</name>
</gene>
<dbReference type="HOGENOM" id="CLU_030508_1_0_9"/>
<accession>R9L436</accession>
<protein>
    <recommendedName>
        <fullName evidence="1">Endonuclease/exonuclease/phosphatase domain-containing protein</fullName>
    </recommendedName>
</protein>
<dbReference type="SUPFAM" id="SSF56219">
    <property type="entry name" value="DNase I-like"/>
    <property type="match status" value="1"/>
</dbReference>
<dbReference type="InterPro" id="IPR050410">
    <property type="entry name" value="CCR4/nocturin_mRNA_transcr"/>
</dbReference>
<dbReference type="GO" id="GO:0000175">
    <property type="term" value="F:3'-5'-RNA exonuclease activity"/>
    <property type="evidence" value="ECO:0007669"/>
    <property type="project" value="TreeGrafter"/>
</dbReference>
<evidence type="ECO:0000313" key="3">
    <source>
        <dbReference type="Proteomes" id="UP000019598"/>
    </source>
</evidence>
<dbReference type="OrthoDB" id="9793162at2"/>
<proteinExistence type="predicted"/>
<sequence>MLAKIMTFNLRYNEPSDGENAWPFRVSAVAEVIKRHDPDLIGIQEGLHDMLTDLEPLLPEYAWIGEGREGGKQGEYTAIFYKKNKWSAGSAGHFSLSETPEQLGTKSWNTSNTRMCTWVTFKSQAGAEFAAFNTHLDHISEEAQQKGMELIRERMKQFRAQTGLPVVLTGDFNVEPANAVIQGLEQEGYRNAYSVVLHLENKEVGATFHNFIGGESGEPIDYIFVSPDLQIQNVTVDRELYGGRYPSDHYPVIAEVSPV</sequence>
<dbReference type="RefSeq" id="WP_016314509.1">
    <property type="nucleotide sequence ID" value="NZ_KE159655.1"/>
</dbReference>
<dbReference type="PANTHER" id="PTHR12121">
    <property type="entry name" value="CARBON CATABOLITE REPRESSOR PROTEIN 4"/>
    <property type="match status" value="1"/>
</dbReference>
<organism evidence="2 3">
    <name type="scientific">Paenibacillus barengoltzii G22</name>
    <dbReference type="NCBI Taxonomy" id="1235795"/>
    <lineage>
        <taxon>Bacteria</taxon>
        <taxon>Bacillati</taxon>
        <taxon>Bacillota</taxon>
        <taxon>Bacilli</taxon>
        <taxon>Bacillales</taxon>
        <taxon>Paenibacillaceae</taxon>
        <taxon>Paenibacillus</taxon>
    </lineage>
</organism>
<dbReference type="Gene3D" id="3.60.10.10">
    <property type="entry name" value="Endonuclease/exonuclease/phosphatase"/>
    <property type="match status" value="1"/>
</dbReference>
<dbReference type="STRING" id="1235795.C812_04145"/>
<dbReference type="Proteomes" id="UP000019598">
    <property type="component" value="Unassembled WGS sequence"/>
</dbReference>
<dbReference type="PATRIC" id="fig|1235795.3.peg.4108"/>
<dbReference type="InterPro" id="IPR005135">
    <property type="entry name" value="Endo/exonuclease/phosphatase"/>
</dbReference>
<dbReference type="GeneID" id="43347030"/>
<comment type="caution">
    <text evidence="2">The sequence shown here is derived from an EMBL/GenBank/DDBJ whole genome shotgun (WGS) entry which is preliminary data.</text>
</comment>
<name>R9L436_9BACL</name>
<evidence type="ECO:0000313" key="2">
    <source>
        <dbReference type="EMBL" id="EOS53594.1"/>
    </source>
</evidence>
<reference evidence="2 3" key="1">
    <citation type="submission" date="2013-04" db="EMBL/GenBank/DDBJ databases">
        <title>The Genome Sequence of Paenibacillus barengoltzii G22.</title>
        <authorList>
            <consortium name="The Broad Institute Genomics Platform"/>
            <consortium name="The Broad Institute Genome Sequencing Center for Infectious Disease"/>
            <person name="Earl A."/>
            <person name="Xavier R."/>
            <person name="Elson C."/>
            <person name="Duck W."/>
            <person name="Walker B."/>
            <person name="Young S."/>
            <person name="Zeng Q."/>
            <person name="Gargeya S."/>
            <person name="Fitzgerald M."/>
            <person name="Haas B."/>
            <person name="Abouelleil A."/>
            <person name="Allen A.W."/>
            <person name="Alvarado L."/>
            <person name="Arachchi H.M."/>
            <person name="Berlin A.M."/>
            <person name="Chapman S.B."/>
            <person name="Gainer-Dewar J."/>
            <person name="Goldberg J."/>
            <person name="Griggs A."/>
            <person name="Gujja S."/>
            <person name="Hansen M."/>
            <person name="Howarth C."/>
            <person name="Imamovic A."/>
            <person name="Ireland A."/>
            <person name="Larimer J."/>
            <person name="McCowan C."/>
            <person name="Murphy C."/>
            <person name="Pearson M."/>
            <person name="Poon T.W."/>
            <person name="Priest M."/>
            <person name="Roberts A."/>
            <person name="Saif S."/>
            <person name="Shea T."/>
            <person name="Sisk P."/>
            <person name="Sykes S."/>
            <person name="Wortman J."/>
            <person name="Nusbaum C."/>
            <person name="Birren B."/>
        </authorList>
    </citation>
    <scope>NUCLEOTIDE SEQUENCE [LARGE SCALE GENOMIC DNA]</scope>
    <source>
        <strain evidence="2 3">G22</strain>
    </source>
</reference>
<dbReference type="Pfam" id="PF03372">
    <property type="entry name" value="Exo_endo_phos"/>
    <property type="match status" value="1"/>
</dbReference>
<feature type="domain" description="Endonuclease/exonuclease/phosphatase" evidence="1">
    <location>
        <begin position="6"/>
        <end position="249"/>
    </location>
</feature>
<dbReference type="InterPro" id="IPR036691">
    <property type="entry name" value="Endo/exonu/phosph_ase_sf"/>
</dbReference>
<evidence type="ECO:0000259" key="1">
    <source>
        <dbReference type="Pfam" id="PF03372"/>
    </source>
</evidence>
<dbReference type="EMBL" id="ASSZ01000037">
    <property type="protein sequence ID" value="EOS53594.1"/>
    <property type="molecule type" value="Genomic_DNA"/>
</dbReference>
<dbReference type="PANTHER" id="PTHR12121:SF36">
    <property type="entry name" value="ENDONUCLEASE_EXONUCLEASE_PHOSPHATASE DOMAIN-CONTAINING PROTEIN"/>
    <property type="match status" value="1"/>
</dbReference>
<dbReference type="CDD" id="cd09083">
    <property type="entry name" value="EEP-1"/>
    <property type="match status" value="1"/>
</dbReference>
<dbReference type="AlphaFoldDB" id="R9L436"/>